<reference evidence="2" key="1">
    <citation type="submission" date="2021-03" db="EMBL/GenBank/DDBJ databases">
        <authorList>
            <person name="Li Z."/>
            <person name="Yang C."/>
        </authorList>
    </citation>
    <scope>NUCLEOTIDE SEQUENCE</scope>
    <source>
        <strain evidence="2">Dzin_1.0</strain>
        <tissue evidence="2">Leaf</tissue>
    </source>
</reference>
<protein>
    <submittedName>
        <fullName evidence="2">Uncharacterized protein</fullName>
    </submittedName>
</protein>
<evidence type="ECO:0000313" key="3">
    <source>
        <dbReference type="Proteomes" id="UP001085076"/>
    </source>
</evidence>
<evidence type="ECO:0000256" key="1">
    <source>
        <dbReference type="SAM" id="MobiDB-lite"/>
    </source>
</evidence>
<dbReference type="EMBL" id="JAGGNH010000010">
    <property type="protein sequence ID" value="KAJ0962080.1"/>
    <property type="molecule type" value="Genomic_DNA"/>
</dbReference>
<gene>
    <name evidence="2" type="ORF">J5N97_029908</name>
</gene>
<organism evidence="2 3">
    <name type="scientific">Dioscorea zingiberensis</name>
    <dbReference type="NCBI Taxonomy" id="325984"/>
    <lineage>
        <taxon>Eukaryota</taxon>
        <taxon>Viridiplantae</taxon>
        <taxon>Streptophyta</taxon>
        <taxon>Embryophyta</taxon>
        <taxon>Tracheophyta</taxon>
        <taxon>Spermatophyta</taxon>
        <taxon>Magnoliopsida</taxon>
        <taxon>Liliopsida</taxon>
        <taxon>Dioscoreales</taxon>
        <taxon>Dioscoreaceae</taxon>
        <taxon>Dioscorea</taxon>
    </lineage>
</organism>
<sequence>MADTDDNDDQVLVHFLESEILLDGPPAHGDGEESAAPVESMRALKRPWVDEAEGRSSWAPPRPIESGIFGKTPPLR</sequence>
<reference evidence="2" key="2">
    <citation type="journal article" date="2022" name="Hortic Res">
        <title>The genome of Dioscorea zingiberensis sheds light on the biosynthesis, origin and evolution of the medicinally important diosgenin saponins.</title>
        <authorList>
            <person name="Li Y."/>
            <person name="Tan C."/>
            <person name="Li Z."/>
            <person name="Guo J."/>
            <person name="Li S."/>
            <person name="Chen X."/>
            <person name="Wang C."/>
            <person name="Dai X."/>
            <person name="Yang H."/>
            <person name="Song W."/>
            <person name="Hou L."/>
            <person name="Xu J."/>
            <person name="Tong Z."/>
            <person name="Xu A."/>
            <person name="Yuan X."/>
            <person name="Wang W."/>
            <person name="Yang Q."/>
            <person name="Chen L."/>
            <person name="Sun Z."/>
            <person name="Wang K."/>
            <person name="Pan B."/>
            <person name="Chen J."/>
            <person name="Bao Y."/>
            <person name="Liu F."/>
            <person name="Qi X."/>
            <person name="Gang D.R."/>
            <person name="Wen J."/>
            <person name="Li J."/>
        </authorList>
    </citation>
    <scope>NUCLEOTIDE SEQUENCE</scope>
    <source>
        <strain evidence="2">Dzin_1.0</strain>
    </source>
</reference>
<proteinExistence type="predicted"/>
<comment type="caution">
    <text evidence="2">The sequence shown here is derived from an EMBL/GenBank/DDBJ whole genome shotgun (WGS) entry which is preliminary data.</text>
</comment>
<dbReference type="OrthoDB" id="3219396at2759"/>
<feature type="region of interest" description="Disordered" evidence="1">
    <location>
        <begin position="22"/>
        <end position="76"/>
    </location>
</feature>
<dbReference type="AlphaFoldDB" id="A0A9D5BWT2"/>
<name>A0A9D5BWT2_9LILI</name>
<dbReference type="Proteomes" id="UP001085076">
    <property type="component" value="Miscellaneous, Linkage group lg10"/>
</dbReference>
<accession>A0A9D5BWT2</accession>
<evidence type="ECO:0000313" key="2">
    <source>
        <dbReference type="EMBL" id="KAJ0962080.1"/>
    </source>
</evidence>
<keyword evidence="3" id="KW-1185">Reference proteome</keyword>